<keyword evidence="5" id="KW-1185">Reference proteome</keyword>
<gene>
    <name evidence="3" type="ORF">GUITHDRAFT_165948</name>
</gene>
<proteinExistence type="predicted"/>
<evidence type="ECO:0000313" key="5">
    <source>
        <dbReference type="Proteomes" id="UP000011087"/>
    </source>
</evidence>
<dbReference type="SUPFAM" id="SSF50729">
    <property type="entry name" value="PH domain-like"/>
    <property type="match status" value="1"/>
</dbReference>
<dbReference type="GeneID" id="17292233"/>
<dbReference type="Proteomes" id="UP000011087">
    <property type="component" value="Unassembled WGS sequence"/>
</dbReference>
<feature type="domain" description="PH" evidence="2">
    <location>
        <begin position="160"/>
        <end position="255"/>
    </location>
</feature>
<dbReference type="CDD" id="cd00821">
    <property type="entry name" value="PH"/>
    <property type="match status" value="1"/>
</dbReference>
<reference evidence="4" key="3">
    <citation type="submission" date="2016-03" db="UniProtKB">
        <authorList>
            <consortium name="EnsemblProtists"/>
        </authorList>
    </citation>
    <scope>IDENTIFICATION</scope>
</reference>
<sequence>MAYVQAMMRLDKQGLIYALKGFYLRYNPDNAKNAFEIASTYMDDQEELNHRLQAKYGEDLENYTFEAQASNSSRRPHRDTREQVANLIYISSSPVKNESRVHRYVERSPEILPADFNKNENPNLPSPTPPRQNEDEDNSFAAMFDKFLESLPLRSRESPNVWIHGDLLAFDGFTKTWKKKFFTFDGHRLAYNVHEGLNYEIELDDTSEIHVLNQPKFGEYICFEVEAVGGDRYLCSCDSTDTRSLWLRKFEQAGIPLHFQSHDPDLLSEMVRVFTF</sequence>
<evidence type="ECO:0000313" key="3">
    <source>
        <dbReference type="EMBL" id="EKX35484.1"/>
    </source>
</evidence>
<dbReference type="AlphaFoldDB" id="L1IHR5"/>
<accession>L1IHR5</accession>
<evidence type="ECO:0000256" key="1">
    <source>
        <dbReference type="SAM" id="MobiDB-lite"/>
    </source>
</evidence>
<dbReference type="InterPro" id="IPR001849">
    <property type="entry name" value="PH_domain"/>
</dbReference>
<name>L1IHR5_GUITC</name>
<dbReference type="PROSITE" id="PS50003">
    <property type="entry name" value="PH_DOMAIN"/>
    <property type="match status" value="1"/>
</dbReference>
<evidence type="ECO:0000259" key="2">
    <source>
        <dbReference type="PROSITE" id="PS50003"/>
    </source>
</evidence>
<evidence type="ECO:0000313" key="4">
    <source>
        <dbReference type="EnsemblProtists" id="EKX35484"/>
    </source>
</evidence>
<dbReference type="PaxDb" id="55529-EKX35484"/>
<organism evidence="3">
    <name type="scientific">Guillardia theta (strain CCMP2712)</name>
    <name type="common">Cryptophyte</name>
    <dbReference type="NCBI Taxonomy" id="905079"/>
    <lineage>
        <taxon>Eukaryota</taxon>
        <taxon>Cryptophyceae</taxon>
        <taxon>Pyrenomonadales</taxon>
        <taxon>Geminigeraceae</taxon>
        <taxon>Guillardia</taxon>
    </lineage>
</organism>
<dbReference type="InterPro" id="IPR011993">
    <property type="entry name" value="PH-like_dom_sf"/>
</dbReference>
<dbReference type="Gene3D" id="2.30.29.30">
    <property type="entry name" value="Pleckstrin-homology domain (PH domain)/Phosphotyrosine-binding domain (PTB)"/>
    <property type="match status" value="1"/>
</dbReference>
<protein>
    <recommendedName>
        <fullName evidence="2">PH domain-containing protein</fullName>
    </recommendedName>
</protein>
<dbReference type="RefSeq" id="XP_005822464.1">
    <property type="nucleotide sequence ID" value="XM_005822407.1"/>
</dbReference>
<feature type="region of interest" description="Disordered" evidence="1">
    <location>
        <begin position="111"/>
        <end position="136"/>
    </location>
</feature>
<dbReference type="EMBL" id="JH993089">
    <property type="protein sequence ID" value="EKX35484.1"/>
    <property type="molecule type" value="Genomic_DNA"/>
</dbReference>
<dbReference type="KEGG" id="gtt:GUITHDRAFT_165948"/>
<dbReference type="HOGENOM" id="CLU_1009880_0_0_1"/>
<reference evidence="3 5" key="1">
    <citation type="journal article" date="2012" name="Nature">
        <title>Algal genomes reveal evolutionary mosaicism and the fate of nucleomorphs.</title>
        <authorList>
            <consortium name="DOE Joint Genome Institute"/>
            <person name="Curtis B.A."/>
            <person name="Tanifuji G."/>
            <person name="Burki F."/>
            <person name="Gruber A."/>
            <person name="Irimia M."/>
            <person name="Maruyama S."/>
            <person name="Arias M.C."/>
            <person name="Ball S.G."/>
            <person name="Gile G.H."/>
            <person name="Hirakawa Y."/>
            <person name="Hopkins J.F."/>
            <person name="Kuo A."/>
            <person name="Rensing S.A."/>
            <person name="Schmutz J."/>
            <person name="Symeonidi A."/>
            <person name="Elias M."/>
            <person name="Eveleigh R.J."/>
            <person name="Herman E.K."/>
            <person name="Klute M.J."/>
            <person name="Nakayama T."/>
            <person name="Obornik M."/>
            <person name="Reyes-Prieto A."/>
            <person name="Armbrust E.V."/>
            <person name="Aves S.J."/>
            <person name="Beiko R.G."/>
            <person name="Coutinho P."/>
            <person name="Dacks J.B."/>
            <person name="Durnford D.G."/>
            <person name="Fast N.M."/>
            <person name="Green B.R."/>
            <person name="Grisdale C.J."/>
            <person name="Hempel F."/>
            <person name="Henrissat B."/>
            <person name="Hoppner M.P."/>
            <person name="Ishida K."/>
            <person name="Kim E."/>
            <person name="Koreny L."/>
            <person name="Kroth P.G."/>
            <person name="Liu Y."/>
            <person name="Malik S.B."/>
            <person name="Maier U.G."/>
            <person name="McRose D."/>
            <person name="Mock T."/>
            <person name="Neilson J.A."/>
            <person name="Onodera N.T."/>
            <person name="Poole A.M."/>
            <person name="Pritham E.J."/>
            <person name="Richards T.A."/>
            <person name="Rocap G."/>
            <person name="Roy S.W."/>
            <person name="Sarai C."/>
            <person name="Schaack S."/>
            <person name="Shirato S."/>
            <person name="Slamovits C.H."/>
            <person name="Spencer D.F."/>
            <person name="Suzuki S."/>
            <person name="Worden A.Z."/>
            <person name="Zauner S."/>
            <person name="Barry K."/>
            <person name="Bell C."/>
            <person name="Bharti A.K."/>
            <person name="Crow J.A."/>
            <person name="Grimwood J."/>
            <person name="Kramer R."/>
            <person name="Lindquist E."/>
            <person name="Lucas S."/>
            <person name="Salamov A."/>
            <person name="McFadden G.I."/>
            <person name="Lane C.E."/>
            <person name="Keeling P.J."/>
            <person name="Gray M.W."/>
            <person name="Grigoriev I.V."/>
            <person name="Archibald J.M."/>
        </authorList>
    </citation>
    <scope>NUCLEOTIDE SEQUENCE</scope>
    <source>
        <strain evidence="3 5">CCMP2712</strain>
    </source>
</reference>
<dbReference type="EnsemblProtists" id="EKX35484">
    <property type="protein sequence ID" value="EKX35484"/>
    <property type="gene ID" value="GUITHDRAFT_165948"/>
</dbReference>
<reference evidence="5" key="2">
    <citation type="submission" date="2012-11" db="EMBL/GenBank/DDBJ databases">
        <authorList>
            <person name="Kuo A."/>
            <person name="Curtis B.A."/>
            <person name="Tanifuji G."/>
            <person name="Burki F."/>
            <person name="Gruber A."/>
            <person name="Irimia M."/>
            <person name="Maruyama S."/>
            <person name="Arias M.C."/>
            <person name="Ball S.G."/>
            <person name="Gile G.H."/>
            <person name="Hirakawa Y."/>
            <person name="Hopkins J.F."/>
            <person name="Rensing S.A."/>
            <person name="Schmutz J."/>
            <person name="Symeonidi A."/>
            <person name="Elias M."/>
            <person name="Eveleigh R.J."/>
            <person name="Herman E.K."/>
            <person name="Klute M.J."/>
            <person name="Nakayama T."/>
            <person name="Obornik M."/>
            <person name="Reyes-Prieto A."/>
            <person name="Armbrust E.V."/>
            <person name="Aves S.J."/>
            <person name="Beiko R.G."/>
            <person name="Coutinho P."/>
            <person name="Dacks J.B."/>
            <person name="Durnford D.G."/>
            <person name="Fast N.M."/>
            <person name="Green B.R."/>
            <person name="Grisdale C."/>
            <person name="Hempe F."/>
            <person name="Henrissat B."/>
            <person name="Hoppner M.P."/>
            <person name="Ishida K.-I."/>
            <person name="Kim E."/>
            <person name="Koreny L."/>
            <person name="Kroth P.G."/>
            <person name="Liu Y."/>
            <person name="Malik S.-B."/>
            <person name="Maier U.G."/>
            <person name="McRose D."/>
            <person name="Mock T."/>
            <person name="Neilson J.A."/>
            <person name="Onodera N.T."/>
            <person name="Poole A.M."/>
            <person name="Pritham E.J."/>
            <person name="Richards T.A."/>
            <person name="Rocap G."/>
            <person name="Roy S.W."/>
            <person name="Sarai C."/>
            <person name="Schaack S."/>
            <person name="Shirato S."/>
            <person name="Slamovits C.H."/>
            <person name="Spencer D.F."/>
            <person name="Suzuki S."/>
            <person name="Worden A.Z."/>
            <person name="Zauner S."/>
            <person name="Barry K."/>
            <person name="Bell C."/>
            <person name="Bharti A.K."/>
            <person name="Crow J.A."/>
            <person name="Grimwood J."/>
            <person name="Kramer R."/>
            <person name="Lindquist E."/>
            <person name="Lucas S."/>
            <person name="Salamov A."/>
            <person name="McFadden G.I."/>
            <person name="Lane C.E."/>
            <person name="Keeling P.J."/>
            <person name="Gray M.W."/>
            <person name="Grigoriev I.V."/>
            <person name="Archibald J.M."/>
        </authorList>
    </citation>
    <scope>NUCLEOTIDE SEQUENCE</scope>
    <source>
        <strain evidence="5">CCMP2712</strain>
    </source>
</reference>